<feature type="transmembrane region" description="Helical" evidence="6">
    <location>
        <begin position="311"/>
        <end position="332"/>
    </location>
</feature>
<keyword evidence="5 6" id="KW-0472">Membrane</keyword>
<feature type="transmembrane region" description="Helical" evidence="6">
    <location>
        <begin position="55"/>
        <end position="78"/>
    </location>
</feature>
<organism evidence="7 8">
    <name type="scientific">Persicobacter psychrovividus</name>
    <dbReference type="NCBI Taxonomy" id="387638"/>
    <lineage>
        <taxon>Bacteria</taxon>
        <taxon>Pseudomonadati</taxon>
        <taxon>Bacteroidota</taxon>
        <taxon>Cytophagia</taxon>
        <taxon>Cytophagales</taxon>
        <taxon>Persicobacteraceae</taxon>
        <taxon>Persicobacter</taxon>
    </lineage>
</organism>
<feature type="transmembrane region" description="Helical" evidence="6">
    <location>
        <begin position="98"/>
        <end position="118"/>
    </location>
</feature>
<reference evidence="7 8" key="1">
    <citation type="submission" date="2021-12" db="EMBL/GenBank/DDBJ databases">
        <title>Genome sequencing of bacteria with rrn-lacking chromosome and rrn-plasmid.</title>
        <authorList>
            <person name="Anda M."/>
            <person name="Iwasaki W."/>
        </authorList>
    </citation>
    <scope>NUCLEOTIDE SEQUENCE [LARGE SCALE GENOMIC DNA]</scope>
    <source>
        <strain evidence="7 8">NBRC 101262</strain>
    </source>
</reference>
<evidence type="ECO:0000313" key="7">
    <source>
        <dbReference type="EMBL" id="BDC98137.1"/>
    </source>
</evidence>
<name>A0ABM7VBN9_9BACT</name>
<feature type="transmembrane region" description="Helical" evidence="6">
    <location>
        <begin position="269"/>
        <end position="291"/>
    </location>
</feature>
<evidence type="ECO:0000256" key="1">
    <source>
        <dbReference type="ARBA" id="ARBA00004651"/>
    </source>
</evidence>
<evidence type="ECO:0000256" key="2">
    <source>
        <dbReference type="ARBA" id="ARBA00022475"/>
    </source>
</evidence>
<accession>A0ABM7VBN9</accession>
<feature type="transmembrane region" description="Helical" evidence="6">
    <location>
        <begin position="241"/>
        <end position="257"/>
    </location>
</feature>
<dbReference type="PANTHER" id="PTHR30250:SF30">
    <property type="entry name" value="LIPID III FLIPPASE"/>
    <property type="match status" value="1"/>
</dbReference>
<keyword evidence="2" id="KW-1003">Cell membrane</keyword>
<evidence type="ECO:0000313" key="8">
    <source>
        <dbReference type="Proteomes" id="UP001354989"/>
    </source>
</evidence>
<proteinExistence type="predicted"/>
<feature type="transmembrane region" description="Helical" evidence="6">
    <location>
        <begin position="152"/>
        <end position="173"/>
    </location>
</feature>
<sequence>MKLFAVYFGPAGVALVAHFQNLVELITQIPNEGINRALVHFWGNPTLEDGPRRRVFYAAIIYNLIVLFLGFGVFFGLKHIFLKEFIELNDLLQLPFEGLFFTIMSLLLLHLFLMAVILSHGHAKIYTTFSLVSLICSLILVAYFVQYNDQQLALLSVTFGQLLGLVCALVFSVRHRLVRKVKPIETSKGSMEAIWNFMLVTFGAFVFGKMLEYGVREWMINAYGLEQAGQWQSVVKISENYFLLFTGTVGLAFFPKVNQLILFPEELRIYVRGVIALVVPVTLIGSLFIFFGKEWLLVGLYSEDFLPASKFFLYQQTGDFFLIIAYLLAFMLSAQSKPIAHLSLQFGATVLYLVFIFYFCSRDGLLGVVEAHALKSAIYFAVLLFLNRRLVL</sequence>
<dbReference type="Proteomes" id="UP001354989">
    <property type="component" value="Chromosome"/>
</dbReference>
<comment type="subcellular location">
    <subcellularLocation>
        <location evidence="1">Cell membrane</location>
        <topology evidence="1">Multi-pass membrane protein</topology>
    </subcellularLocation>
</comment>
<feature type="transmembrane region" description="Helical" evidence="6">
    <location>
        <begin position="193"/>
        <end position="211"/>
    </location>
</feature>
<dbReference type="PANTHER" id="PTHR30250">
    <property type="entry name" value="PST FAMILY PREDICTED COLANIC ACID TRANSPORTER"/>
    <property type="match status" value="1"/>
</dbReference>
<evidence type="ECO:0000256" key="5">
    <source>
        <dbReference type="ARBA" id="ARBA00023136"/>
    </source>
</evidence>
<evidence type="ECO:0000256" key="4">
    <source>
        <dbReference type="ARBA" id="ARBA00022989"/>
    </source>
</evidence>
<feature type="transmembrane region" description="Helical" evidence="6">
    <location>
        <begin position="365"/>
        <end position="386"/>
    </location>
</feature>
<feature type="transmembrane region" description="Helical" evidence="6">
    <location>
        <begin position="339"/>
        <end position="359"/>
    </location>
</feature>
<keyword evidence="4 6" id="KW-1133">Transmembrane helix</keyword>
<protein>
    <submittedName>
        <fullName evidence="7">Uncharacterized protein</fullName>
    </submittedName>
</protein>
<feature type="transmembrane region" description="Helical" evidence="6">
    <location>
        <begin position="125"/>
        <end position="146"/>
    </location>
</feature>
<gene>
    <name evidence="7" type="ORF">PEPS_04180</name>
</gene>
<evidence type="ECO:0000256" key="3">
    <source>
        <dbReference type="ARBA" id="ARBA00022692"/>
    </source>
</evidence>
<evidence type="ECO:0000256" key="6">
    <source>
        <dbReference type="SAM" id="Phobius"/>
    </source>
</evidence>
<dbReference type="EMBL" id="AP025292">
    <property type="protein sequence ID" value="BDC98137.1"/>
    <property type="molecule type" value="Genomic_DNA"/>
</dbReference>
<dbReference type="RefSeq" id="WP_338397514.1">
    <property type="nucleotide sequence ID" value="NZ_AP025292.1"/>
</dbReference>
<keyword evidence="3 6" id="KW-0812">Transmembrane</keyword>
<dbReference type="InterPro" id="IPR050833">
    <property type="entry name" value="Poly_Biosynth_Transport"/>
</dbReference>
<keyword evidence="8" id="KW-1185">Reference proteome</keyword>